<dbReference type="AlphaFoldDB" id="A0A1Q8QEG3"/>
<name>A0A1Q8QEG3_9FIRM</name>
<gene>
    <name evidence="1" type="ORF">DSOL_5243</name>
</gene>
<evidence type="ECO:0000313" key="2">
    <source>
        <dbReference type="Proteomes" id="UP000186102"/>
    </source>
</evidence>
<keyword evidence="2" id="KW-1185">Reference proteome</keyword>
<accession>A0A1Q8QEG3</accession>
<proteinExistence type="predicted"/>
<dbReference type="OrthoDB" id="1799368at2"/>
<protein>
    <submittedName>
        <fullName evidence="1">Uncharacterized protein</fullName>
    </submittedName>
</protein>
<dbReference type="RefSeq" id="WP_075367469.1">
    <property type="nucleotide sequence ID" value="NZ_MLBF01000102.1"/>
</dbReference>
<dbReference type="EMBL" id="MLBF01000102">
    <property type="protein sequence ID" value="OLN25737.1"/>
    <property type="molecule type" value="Genomic_DNA"/>
</dbReference>
<comment type="caution">
    <text evidence="1">The sequence shown here is derived from an EMBL/GenBank/DDBJ whole genome shotgun (WGS) entry which is preliminary data.</text>
</comment>
<evidence type="ECO:0000313" key="1">
    <source>
        <dbReference type="EMBL" id="OLN25737.1"/>
    </source>
</evidence>
<organism evidence="1 2">
    <name type="scientific">Desulfosporosinus metallidurans</name>
    <dbReference type="NCBI Taxonomy" id="1888891"/>
    <lineage>
        <taxon>Bacteria</taxon>
        <taxon>Bacillati</taxon>
        <taxon>Bacillota</taxon>
        <taxon>Clostridia</taxon>
        <taxon>Eubacteriales</taxon>
        <taxon>Desulfitobacteriaceae</taxon>
        <taxon>Desulfosporosinus</taxon>
    </lineage>
</organism>
<reference evidence="1 2" key="1">
    <citation type="submission" date="2016-09" db="EMBL/GenBank/DDBJ databases">
        <title>Complete genome of Desulfosporosinus sp. OL.</title>
        <authorList>
            <person name="Mardanov A."/>
            <person name="Beletsky A."/>
            <person name="Panova A."/>
            <person name="Karnachuk O."/>
            <person name="Ravin N."/>
        </authorList>
    </citation>
    <scope>NUCLEOTIDE SEQUENCE [LARGE SCALE GENOMIC DNA]</scope>
    <source>
        <strain evidence="1 2">OL</strain>
    </source>
</reference>
<dbReference type="Proteomes" id="UP000186102">
    <property type="component" value="Unassembled WGS sequence"/>
</dbReference>
<sequence length="88" mass="10306">MDERVEEIRPISRIRPLRKVALARPRRGGRELMYQLNRYHKSNKPKRINKKLSVVSKTNETSAVPDLNDYATDLKKRIAFDRAMIIGD</sequence>